<dbReference type="Gene3D" id="3.40.50.1820">
    <property type="entry name" value="alpha/beta hydrolase"/>
    <property type="match status" value="1"/>
</dbReference>
<keyword evidence="1" id="KW-0378">Hydrolase</keyword>
<gene>
    <name evidence="3" type="ORF">PV08_00795</name>
</gene>
<proteinExistence type="predicted"/>
<dbReference type="Pfam" id="PF07859">
    <property type="entry name" value="Abhydrolase_3"/>
    <property type="match status" value="1"/>
</dbReference>
<reference evidence="3 4" key="1">
    <citation type="submission" date="2015-01" db="EMBL/GenBank/DDBJ databases">
        <title>The Genome Sequence of Exophiala spinifera CBS89968.</title>
        <authorList>
            <consortium name="The Broad Institute Genomics Platform"/>
            <person name="Cuomo C."/>
            <person name="de Hoog S."/>
            <person name="Gorbushina A."/>
            <person name="Stielow B."/>
            <person name="Teixiera M."/>
            <person name="Abouelleil A."/>
            <person name="Chapman S.B."/>
            <person name="Priest M."/>
            <person name="Young S.K."/>
            <person name="Wortman J."/>
            <person name="Nusbaum C."/>
            <person name="Birren B."/>
        </authorList>
    </citation>
    <scope>NUCLEOTIDE SEQUENCE [LARGE SCALE GENOMIC DNA]</scope>
    <source>
        <strain evidence="3 4">CBS 89968</strain>
    </source>
</reference>
<dbReference type="EMBL" id="KN847492">
    <property type="protein sequence ID" value="KIW20220.1"/>
    <property type="molecule type" value="Genomic_DNA"/>
</dbReference>
<dbReference type="Proteomes" id="UP000053328">
    <property type="component" value="Unassembled WGS sequence"/>
</dbReference>
<dbReference type="InterPro" id="IPR050300">
    <property type="entry name" value="GDXG_lipolytic_enzyme"/>
</dbReference>
<dbReference type="AlphaFoldDB" id="A0A0D2BNW3"/>
<dbReference type="PANTHER" id="PTHR48081">
    <property type="entry name" value="AB HYDROLASE SUPERFAMILY PROTEIN C4A8.06C"/>
    <property type="match status" value="1"/>
</dbReference>
<dbReference type="InterPro" id="IPR029058">
    <property type="entry name" value="AB_hydrolase_fold"/>
</dbReference>
<dbReference type="STRING" id="91928.A0A0D2BNW3"/>
<keyword evidence="4" id="KW-1185">Reference proteome</keyword>
<dbReference type="VEuPathDB" id="FungiDB:PV08_00795"/>
<dbReference type="RefSeq" id="XP_016240436.1">
    <property type="nucleotide sequence ID" value="XM_016375160.1"/>
</dbReference>
<protein>
    <recommendedName>
        <fullName evidence="2">Alpha/beta hydrolase fold-3 domain-containing protein</fullName>
    </recommendedName>
</protein>
<dbReference type="GeneID" id="27327878"/>
<dbReference type="PANTHER" id="PTHR48081:SF8">
    <property type="entry name" value="ALPHA_BETA HYDROLASE FOLD-3 DOMAIN-CONTAINING PROTEIN-RELATED"/>
    <property type="match status" value="1"/>
</dbReference>
<sequence>MPLHYDPEFYKALEPQIPLLYANPKPPVHDVAGRRARLSTLLAEILPGVPDTPDVDVSLHQVKAPDGASVAVSRYVKKDSDSGKIPVPAILEIHGGGMICGDVASMDKVLKMQASESGIQVFAVGYRLAPEHKDPTLVEDCYAALEWMNQNAQTFNIDPKRIAVKGGSAGGGLAAGVALLARDRGLSPPLAKQILISPMLDDRNLTPNLALEQFATWNNEDNITGWTALLGDQAGGDGVSCYAAPARVESVEGLPPTYIDIGGLDIFRDEVFKYAARIAEANIPIEFHLYPGVPHSFEGVGGGLEVTKMAKANRLKAIKAF</sequence>
<name>A0A0D2BNW3_9EURO</name>
<evidence type="ECO:0000313" key="4">
    <source>
        <dbReference type="Proteomes" id="UP000053328"/>
    </source>
</evidence>
<accession>A0A0D2BNW3</accession>
<organism evidence="3 4">
    <name type="scientific">Exophiala spinifera</name>
    <dbReference type="NCBI Taxonomy" id="91928"/>
    <lineage>
        <taxon>Eukaryota</taxon>
        <taxon>Fungi</taxon>
        <taxon>Dikarya</taxon>
        <taxon>Ascomycota</taxon>
        <taxon>Pezizomycotina</taxon>
        <taxon>Eurotiomycetes</taxon>
        <taxon>Chaetothyriomycetidae</taxon>
        <taxon>Chaetothyriales</taxon>
        <taxon>Herpotrichiellaceae</taxon>
        <taxon>Exophiala</taxon>
    </lineage>
</organism>
<evidence type="ECO:0000313" key="3">
    <source>
        <dbReference type="EMBL" id="KIW20220.1"/>
    </source>
</evidence>
<feature type="domain" description="Alpha/beta hydrolase fold-3" evidence="2">
    <location>
        <begin position="91"/>
        <end position="297"/>
    </location>
</feature>
<evidence type="ECO:0000259" key="2">
    <source>
        <dbReference type="Pfam" id="PF07859"/>
    </source>
</evidence>
<dbReference type="HOGENOM" id="CLU_012494_6_1_1"/>
<dbReference type="SUPFAM" id="SSF53474">
    <property type="entry name" value="alpha/beta-Hydrolases"/>
    <property type="match status" value="1"/>
</dbReference>
<dbReference type="GO" id="GO:0016787">
    <property type="term" value="F:hydrolase activity"/>
    <property type="evidence" value="ECO:0007669"/>
    <property type="project" value="UniProtKB-KW"/>
</dbReference>
<dbReference type="InterPro" id="IPR013094">
    <property type="entry name" value="AB_hydrolase_3"/>
</dbReference>
<dbReference type="OrthoDB" id="433474at2759"/>
<evidence type="ECO:0000256" key="1">
    <source>
        <dbReference type="ARBA" id="ARBA00022801"/>
    </source>
</evidence>